<keyword evidence="2" id="KW-1185">Reference proteome</keyword>
<dbReference type="EMBL" id="JYNV01000264">
    <property type="protein sequence ID" value="KZM20850.1"/>
    <property type="molecule type" value="Genomic_DNA"/>
</dbReference>
<comment type="caution">
    <text evidence="1">The sequence shown here is derived from an EMBL/GenBank/DDBJ whole genome shotgun (WGS) entry which is preliminary data.</text>
</comment>
<gene>
    <name evidence="1" type="ORF">ST47_g7996</name>
</gene>
<name>A0A162ZWP1_DIDRA</name>
<reference evidence="1 2" key="1">
    <citation type="journal article" date="2016" name="Sci. Rep.">
        <title>Draft genome sequencing and secretome analysis of fungal phytopathogen Ascochyta rabiei provides insight into the necrotrophic effector repertoire.</title>
        <authorList>
            <person name="Verma S."/>
            <person name="Gazara R.K."/>
            <person name="Nizam S."/>
            <person name="Parween S."/>
            <person name="Chattopadhyay D."/>
            <person name="Verma P.K."/>
        </authorList>
    </citation>
    <scope>NUCLEOTIDE SEQUENCE [LARGE SCALE GENOMIC DNA]</scope>
    <source>
        <strain evidence="1 2">ArDII</strain>
    </source>
</reference>
<dbReference type="Proteomes" id="UP000076837">
    <property type="component" value="Unassembled WGS sequence"/>
</dbReference>
<protein>
    <submittedName>
        <fullName evidence="1">Uncharacterized protein</fullName>
    </submittedName>
</protein>
<dbReference type="AlphaFoldDB" id="A0A162ZWP1"/>
<sequence length="100" mass="10985">MLHLRPLMMFIGILFTVAIILPAATASTYKPTTSCATCESRVHECIKMCKDRYEDDMSLACKVACECKVSKQKKDCAEKCGLGCESEIGKTDARIGANEE</sequence>
<evidence type="ECO:0000313" key="2">
    <source>
        <dbReference type="Proteomes" id="UP000076837"/>
    </source>
</evidence>
<accession>A0A162ZWP1</accession>
<proteinExistence type="predicted"/>
<evidence type="ECO:0000313" key="1">
    <source>
        <dbReference type="EMBL" id="KZM20850.1"/>
    </source>
</evidence>
<organism evidence="1 2">
    <name type="scientific">Didymella rabiei</name>
    <name type="common">Chickpea ascochyta blight fungus</name>
    <name type="synonym">Mycosphaerella rabiei</name>
    <dbReference type="NCBI Taxonomy" id="5454"/>
    <lineage>
        <taxon>Eukaryota</taxon>
        <taxon>Fungi</taxon>
        <taxon>Dikarya</taxon>
        <taxon>Ascomycota</taxon>
        <taxon>Pezizomycotina</taxon>
        <taxon>Dothideomycetes</taxon>
        <taxon>Pleosporomycetidae</taxon>
        <taxon>Pleosporales</taxon>
        <taxon>Pleosporineae</taxon>
        <taxon>Didymellaceae</taxon>
        <taxon>Ascochyta</taxon>
    </lineage>
</organism>
<dbReference type="OrthoDB" id="10429604at2759"/>